<name>A0AAP2DDN7_9BACT</name>
<feature type="transmembrane region" description="Helical" evidence="1">
    <location>
        <begin position="162"/>
        <end position="183"/>
    </location>
</feature>
<keyword evidence="1" id="KW-0812">Transmembrane</keyword>
<keyword evidence="2" id="KW-0732">Signal</keyword>
<proteinExistence type="predicted"/>
<dbReference type="Proteomes" id="UP001319180">
    <property type="component" value="Unassembled WGS sequence"/>
</dbReference>
<feature type="signal peptide" evidence="2">
    <location>
        <begin position="1"/>
        <end position="23"/>
    </location>
</feature>
<comment type="caution">
    <text evidence="3">The sequence shown here is derived from an EMBL/GenBank/DDBJ whole genome shotgun (WGS) entry which is preliminary data.</text>
</comment>
<keyword evidence="1" id="KW-1133">Transmembrane helix</keyword>
<protein>
    <submittedName>
        <fullName evidence="3">Uncharacterized protein</fullName>
    </submittedName>
</protein>
<sequence>MRNYLFLVAAALLFAACSSPRYVYHFDHYDYNSGRKAHAPLLIVAETQPVSPLSLDESTLVASSEATPVVLAEPTAQAPAVTPAEQAASNLSKRYKAMSKDEKREFRREIKSQVKAYVKAVKAGDKGAAEKAVQVMDNDLKLAIIFGAVGLTLTLFGGVNEAFWILGVISIVIGVVFLIKWLVRQ</sequence>
<dbReference type="EMBL" id="JAHESC010000056">
    <property type="protein sequence ID" value="MBT1690123.1"/>
    <property type="molecule type" value="Genomic_DNA"/>
</dbReference>
<keyword evidence="1" id="KW-0472">Membrane</keyword>
<dbReference type="PROSITE" id="PS51257">
    <property type="entry name" value="PROKAR_LIPOPROTEIN"/>
    <property type="match status" value="1"/>
</dbReference>
<accession>A0AAP2DDN7</accession>
<gene>
    <name evidence="3" type="ORF">KK078_26400</name>
</gene>
<keyword evidence="4" id="KW-1185">Reference proteome</keyword>
<dbReference type="AlphaFoldDB" id="A0AAP2DDN7"/>
<evidence type="ECO:0000256" key="1">
    <source>
        <dbReference type="SAM" id="Phobius"/>
    </source>
</evidence>
<organism evidence="3 4">
    <name type="scientific">Dawidia soli</name>
    <dbReference type="NCBI Taxonomy" id="2782352"/>
    <lineage>
        <taxon>Bacteria</taxon>
        <taxon>Pseudomonadati</taxon>
        <taxon>Bacteroidota</taxon>
        <taxon>Cytophagia</taxon>
        <taxon>Cytophagales</taxon>
        <taxon>Chryseotaleaceae</taxon>
        <taxon>Dawidia</taxon>
    </lineage>
</organism>
<feature type="chain" id="PRO_5042820763" evidence="2">
    <location>
        <begin position="24"/>
        <end position="185"/>
    </location>
</feature>
<evidence type="ECO:0000313" key="3">
    <source>
        <dbReference type="EMBL" id="MBT1690123.1"/>
    </source>
</evidence>
<reference evidence="3 4" key="1">
    <citation type="submission" date="2021-05" db="EMBL/GenBank/DDBJ databases">
        <title>A Polyphasic approach of four new species of the genus Ohtaekwangia: Ohtaekwangia histidinii sp. nov., Ohtaekwangia cretensis sp. nov., Ohtaekwangia indiensis sp. nov., Ohtaekwangia reichenbachii sp. nov. from diverse environment.</title>
        <authorList>
            <person name="Octaviana S."/>
        </authorList>
    </citation>
    <scope>NUCLEOTIDE SEQUENCE [LARGE SCALE GENOMIC DNA]</scope>
    <source>
        <strain evidence="3 4">PWU37</strain>
    </source>
</reference>
<evidence type="ECO:0000313" key="4">
    <source>
        <dbReference type="Proteomes" id="UP001319180"/>
    </source>
</evidence>
<evidence type="ECO:0000256" key="2">
    <source>
        <dbReference type="SAM" id="SignalP"/>
    </source>
</evidence>
<dbReference type="RefSeq" id="WP_254093342.1">
    <property type="nucleotide sequence ID" value="NZ_JAHESC010000056.1"/>
</dbReference>